<feature type="compositionally biased region" description="Low complexity" evidence="1">
    <location>
        <begin position="125"/>
        <end position="137"/>
    </location>
</feature>
<feature type="region of interest" description="Disordered" evidence="1">
    <location>
        <begin position="120"/>
        <end position="139"/>
    </location>
</feature>
<dbReference type="Proteomes" id="UP000826656">
    <property type="component" value="Unassembled WGS sequence"/>
</dbReference>
<evidence type="ECO:0000313" key="3">
    <source>
        <dbReference type="EMBL" id="KAH0749621.1"/>
    </source>
</evidence>
<sequence length="583" mass="65202">MMMITMSFRHLPLEWQPFQLLMLWISCASYGIGCINLNMVQKRPYSEEKLYEVSSKQPRHVEPSSQLVSFLQFPCESVAPNSYTSGGDKEKFSEVKAFSEKRPDSCDVAAVPVSSEKAIETSIHGSASNSSWTSGSTSKEDIRSEVPFHVLTASKYYNTDPSFRVVIHPMEVYSPLLNNPPRKSVPIGPDFQAELPEWGAYDCKNISMKESTQESPNLPSQALESGFVDHHDEENKLAGTCIIPMPKLELPADHEENVGAGKIGCSCEDAGSFGCVRLHIMEAREKLKAALGEETFVRLGVYDMGEIVAAKWSDEEEELFHEVVFSNPAALGKNFWEHLAVEFPSRSKRDLVSYYFNVFILRKRAKQNRFDPSNIDSDNDEWQEIDDDVVATGAQMTDEDEDSMVESPIYQNYPGHNEIYVTEKQAYDEEAGVATFEDYRTINFCRRKVLSDASKACPDELIDNNSSCGHNIQPLDRHHSNEVGNPDVEDNSCTTDAAGASSETPQVKTDDCKHWASHFAGVGIGSVHDFVMEPSNGKEWDTGYLSCAKNEVDLLPTCSMIEEVFGDEAWSSKNRDGHSLSRH</sequence>
<comment type="caution">
    <text evidence="3">The sequence shown here is derived from an EMBL/GenBank/DDBJ whole genome shotgun (WGS) entry which is preliminary data.</text>
</comment>
<dbReference type="PROSITE" id="PS50090">
    <property type="entry name" value="MYB_LIKE"/>
    <property type="match status" value="1"/>
</dbReference>
<evidence type="ECO:0000313" key="4">
    <source>
        <dbReference type="Proteomes" id="UP000826656"/>
    </source>
</evidence>
<keyword evidence="4" id="KW-1185">Reference proteome</keyword>
<dbReference type="SMART" id="SM00717">
    <property type="entry name" value="SANT"/>
    <property type="match status" value="1"/>
</dbReference>
<evidence type="ECO:0000256" key="1">
    <source>
        <dbReference type="SAM" id="MobiDB-lite"/>
    </source>
</evidence>
<dbReference type="EMBL" id="JAIVGD010000019">
    <property type="protein sequence ID" value="KAH0749621.1"/>
    <property type="molecule type" value="Genomic_DNA"/>
</dbReference>
<dbReference type="CDD" id="cd00167">
    <property type="entry name" value="SANT"/>
    <property type="match status" value="1"/>
</dbReference>
<accession>A0ABQ7UJ32</accession>
<name>A0ABQ7UJ32_SOLTU</name>
<dbReference type="PANTHER" id="PTHR46872:SF10">
    <property type="entry name" value="MYB-LIKE DOMAIN-CONTAINING PROTEIN"/>
    <property type="match status" value="1"/>
</dbReference>
<proteinExistence type="predicted"/>
<feature type="domain" description="Myb-like" evidence="2">
    <location>
        <begin position="311"/>
        <end position="359"/>
    </location>
</feature>
<dbReference type="InterPro" id="IPR001005">
    <property type="entry name" value="SANT/Myb"/>
</dbReference>
<protein>
    <recommendedName>
        <fullName evidence="2">Myb-like domain-containing protein</fullName>
    </recommendedName>
</protein>
<reference evidence="3 4" key="1">
    <citation type="journal article" date="2021" name="bioRxiv">
        <title>Chromosome-scale and haplotype-resolved genome assembly of a tetraploid potato cultivar.</title>
        <authorList>
            <person name="Sun H."/>
            <person name="Jiao W.-B."/>
            <person name="Krause K."/>
            <person name="Campoy J.A."/>
            <person name="Goel M."/>
            <person name="Folz-Donahue K."/>
            <person name="Kukat C."/>
            <person name="Huettel B."/>
            <person name="Schneeberger K."/>
        </authorList>
    </citation>
    <scope>NUCLEOTIDE SEQUENCE [LARGE SCALE GENOMIC DNA]</scope>
    <source>
        <strain evidence="3">SolTubOtavaFocal</strain>
        <tissue evidence="3">Leaves</tissue>
    </source>
</reference>
<organism evidence="3 4">
    <name type="scientific">Solanum tuberosum</name>
    <name type="common">Potato</name>
    <dbReference type="NCBI Taxonomy" id="4113"/>
    <lineage>
        <taxon>Eukaryota</taxon>
        <taxon>Viridiplantae</taxon>
        <taxon>Streptophyta</taxon>
        <taxon>Embryophyta</taxon>
        <taxon>Tracheophyta</taxon>
        <taxon>Spermatophyta</taxon>
        <taxon>Magnoliopsida</taxon>
        <taxon>eudicotyledons</taxon>
        <taxon>Gunneridae</taxon>
        <taxon>Pentapetalae</taxon>
        <taxon>asterids</taxon>
        <taxon>lamiids</taxon>
        <taxon>Solanales</taxon>
        <taxon>Solanaceae</taxon>
        <taxon>Solanoideae</taxon>
        <taxon>Solaneae</taxon>
        <taxon>Solanum</taxon>
    </lineage>
</organism>
<evidence type="ECO:0000259" key="2">
    <source>
        <dbReference type="PROSITE" id="PS50090"/>
    </source>
</evidence>
<dbReference type="PANTHER" id="PTHR46872">
    <property type="entry name" value="DNA BINDING PROTEIN"/>
    <property type="match status" value="1"/>
</dbReference>
<gene>
    <name evidence="3" type="ORF">KY290_028853</name>
</gene>